<name>A0AA39XC62_9PEZI</name>
<evidence type="ECO:0000256" key="1">
    <source>
        <dbReference type="SAM" id="MobiDB-lite"/>
    </source>
</evidence>
<accession>A0AA39XC62</accession>
<proteinExistence type="predicted"/>
<evidence type="ECO:0000313" key="4">
    <source>
        <dbReference type="Proteomes" id="UP001175000"/>
    </source>
</evidence>
<keyword evidence="4" id="KW-1185">Reference proteome</keyword>
<feature type="chain" id="PRO_5041369787" evidence="2">
    <location>
        <begin position="19"/>
        <end position="466"/>
    </location>
</feature>
<evidence type="ECO:0000256" key="2">
    <source>
        <dbReference type="SAM" id="SignalP"/>
    </source>
</evidence>
<protein>
    <submittedName>
        <fullName evidence="3">Uncharacterized protein</fullName>
    </submittedName>
</protein>
<reference evidence="3" key="1">
    <citation type="submission" date="2023-06" db="EMBL/GenBank/DDBJ databases">
        <title>Genome-scale phylogeny and comparative genomics of the fungal order Sordariales.</title>
        <authorList>
            <consortium name="Lawrence Berkeley National Laboratory"/>
            <person name="Hensen N."/>
            <person name="Bonometti L."/>
            <person name="Westerberg I."/>
            <person name="Brannstrom I.O."/>
            <person name="Guillou S."/>
            <person name="Cros-Aarteil S."/>
            <person name="Calhoun S."/>
            <person name="Haridas S."/>
            <person name="Kuo A."/>
            <person name="Mondo S."/>
            <person name="Pangilinan J."/>
            <person name="Riley R."/>
            <person name="Labutti K."/>
            <person name="Andreopoulos B."/>
            <person name="Lipzen A."/>
            <person name="Chen C."/>
            <person name="Yanf M."/>
            <person name="Daum C."/>
            <person name="Ng V."/>
            <person name="Clum A."/>
            <person name="Steindorff A."/>
            <person name="Ohm R."/>
            <person name="Martin F."/>
            <person name="Silar P."/>
            <person name="Natvig D."/>
            <person name="Lalanne C."/>
            <person name="Gautier V."/>
            <person name="Ament-Velasquez S.L."/>
            <person name="Kruys A."/>
            <person name="Hutchinson M.I."/>
            <person name="Powell A.J."/>
            <person name="Barry K."/>
            <person name="Miller A.N."/>
            <person name="Grigoriev I.V."/>
            <person name="Debuchy R."/>
            <person name="Gladieux P."/>
            <person name="Thoren M.H."/>
            <person name="Johannesson H."/>
        </authorList>
    </citation>
    <scope>NUCLEOTIDE SEQUENCE</scope>
    <source>
        <strain evidence="3">CBS 606.72</strain>
    </source>
</reference>
<feature type="region of interest" description="Disordered" evidence="1">
    <location>
        <begin position="127"/>
        <end position="162"/>
    </location>
</feature>
<dbReference type="Proteomes" id="UP001175000">
    <property type="component" value="Unassembled WGS sequence"/>
</dbReference>
<dbReference type="EMBL" id="JAULSU010000001">
    <property type="protein sequence ID" value="KAK0631209.1"/>
    <property type="molecule type" value="Genomic_DNA"/>
</dbReference>
<evidence type="ECO:0000313" key="3">
    <source>
        <dbReference type="EMBL" id="KAK0631209.1"/>
    </source>
</evidence>
<comment type="caution">
    <text evidence="3">The sequence shown here is derived from an EMBL/GenBank/DDBJ whole genome shotgun (WGS) entry which is preliminary data.</text>
</comment>
<keyword evidence="2" id="KW-0732">Signal</keyword>
<feature type="signal peptide" evidence="2">
    <location>
        <begin position="1"/>
        <end position="18"/>
    </location>
</feature>
<gene>
    <name evidence="3" type="ORF">B0T14DRAFT_97</name>
</gene>
<feature type="compositionally biased region" description="Basic and acidic residues" evidence="1">
    <location>
        <begin position="135"/>
        <end position="145"/>
    </location>
</feature>
<sequence>MQLTRATLAIALAASATALPVNDKPVPVEEINTPFVPGSVQDSSCPGCAKGDKTPRSHFYFAEGKPSSMTGMPVDEQAKEQPQVQRRIHYEWAEGKPGSMTGMPVDEQTKEQPQVQRRIHYEWAEGKPRTPSTENMEKPTNDKTPRSHFNFVEGKPGVIPGADEHMDGRNPGGARDSVAEILPGKNDGGKVVERSHFYFAEGKPGSGNDNSMYTVPEGGMMKRTDATAPRRNSLYAYPGHDGLYSVPGREGPVEEFIVPEGLIARGFGSGNPDWKTEDVKWSAPHYFGRKDGFDTPVVYRRFDGESRDGYAIDMVVPWGVDNAGRKDGYDGPMVTFSGRKDGYDAPVIVARQAVRGEGSWGTPGVAAYPIPPWVNPPTLENGHFAPSVGGIEAEKKGLGVNGLWTHPGNTGTADREVEPRDVVRGPGMDVVKGEHGVGVANDERKGGFSLNFVGGGDGDCPGCSTQ</sequence>
<dbReference type="AlphaFoldDB" id="A0AA39XC62"/>
<organism evidence="3 4">
    <name type="scientific">Immersiella caudata</name>
    <dbReference type="NCBI Taxonomy" id="314043"/>
    <lineage>
        <taxon>Eukaryota</taxon>
        <taxon>Fungi</taxon>
        <taxon>Dikarya</taxon>
        <taxon>Ascomycota</taxon>
        <taxon>Pezizomycotina</taxon>
        <taxon>Sordariomycetes</taxon>
        <taxon>Sordariomycetidae</taxon>
        <taxon>Sordariales</taxon>
        <taxon>Lasiosphaeriaceae</taxon>
        <taxon>Immersiella</taxon>
    </lineage>
</organism>